<dbReference type="Gene3D" id="2.60.40.200">
    <property type="entry name" value="Superoxide dismutase, copper/zinc binding domain"/>
    <property type="match status" value="1"/>
</dbReference>
<keyword evidence="5" id="KW-1185">Reference proteome</keyword>
<evidence type="ECO:0000256" key="2">
    <source>
        <dbReference type="SAM" id="SignalP"/>
    </source>
</evidence>
<protein>
    <submittedName>
        <fullName evidence="4">Superoxide dismutase family protein</fullName>
    </submittedName>
</protein>
<feature type="domain" description="Superoxide dismutase copper/zinc binding" evidence="3">
    <location>
        <begin position="45"/>
        <end position="173"/>
    </location>
</feature>
<reference evidence="4 5" key="1">
    <citation type="submission" date="2020-11" db="EMBL/GenBank/DDBJ databases">
        <title>The genome sequence of Novosphingobium sp. 1Y9A.</title>
        <authorList>
            <person name="Liu Y."/>
        </authorList>
    </citation>
    <scope>NUCLEOTIDE SEQUENCE [LARGE SCALE GENOMIC DNA]</scope>
    <source>
        <strain evidence="4 5">1Y9A</strain>
    </source>
</reference>
<proteinExistence type="inferred from homology"/>
<evidence type="ECO:0000256" key="1">
    <source>
        <dbReference type="ARBA" id="ARBA00010457"/>
    </source>
</evidence>
<feature type="chain" id="PRO_5045717493" evidence="2">
    <location>
        <begin position="21"/>
        <end position="178"/>
    </location>
</feature>
<dbReference type="PANTHER" id="PTHR10003">
    <property type="entry name" value="SUPEROXIDE DISMUTASE CU-ZN -RELATED"/>
    <property type="match status" value="1"/>
</dbReference>
<dbReference type="InterPro" id="IPR024134">
    <property type="entry name" value="SOD_Cu/Zn_/chaperone"/>
</dbReference>
<sequence length="178" mass="17559">MLNKAAILPVACSLMLGACATMGKTDKTPTIAQATLADAAGAPVGNARIEQSGTALSLVAEVRGMSPGQHGIHLHTTGKCEAPGFTSAGGHLNPTAHQHGSMNPAGPHLGDLPNIMVAADGMGEVRAPLTGGAADLLANLLDADGTAVVVHAGPDDYKTDPSGNSGGRIACGVLSRAG</sequence>
<evidence type="ECO:0000313" key="4">
    <source>
        <dbReference type="EMBL" id="MBF9150432.1"/>
    </source>
</evidence>
<dbReference type="CDD" id="cd00305">
    <property type="entry name" value="Cu-Zn_Superoxide_Dismutase"/>
    <property type="match status" value="1"/>
</dbReference>
<comment type="caution">
    <text evidence="4">The sequence shown here is derived from an EMBL/GenBank/DDBJ whole genome shotgun (WGS) entry which is preliminary data.</text>
</comment>
<dbReference type="InterPro" id="IPR036423">
    <property type="entry name" value="SOD-like_Cu/Zn_dom_sf"/>
</dbReference>
<dbReference type="RefSeq" id="WP_196275063.1">
    <property type="nucleotide sequence ID" value="NZ_JADQDC010000003.1"/>
</dbReference>
<accession>A0ABS0HDX2</accession>
<name>A0ABS0HDX2_9SPHN</name>
<dbReference type="Proteomes" id="UP000600799">
    <property type="component" value="Unassembled WGS sequence"/>
</dbReference>
<dbReference type="SUPFAM" id="SSF49329">
    <property type="entry name" value="Cu,Zn superoxide dismutase-like"/>
    <property type="match status" value="1"/>
</dbReference>
<dbReference type="PROSITE" id="PS51257">
    <property type="entry name" value="PROKAR_LIPOPROTEIN"/>
    <property type="match status" value="1"/>
</dbReference>
<keyword evidence="2" id="KW-0732">Signal</keyword>
<feature type="signal peptide" evidence="2">
    <location>
        <begin position="1"/>
        <end position="20"/>
    </location>
</feature>
<gene>
    <name evidence="4" type="ORF">I2488_05415</name>
</gene>
<comment type="similarity">
    <text evidence="1">Belongs to the Cu-Zn superoxide dismutase family.</text>
</comment>
<dbReference type="EMBL" id="JADQDC010000003">
    <property type="protein sequence ID" value="MBF9150432.1"/>
    <property type="molecule type" value="Genomic_DNA"/>
</dbReference>
<organism evidence="4 5">
    <name type="scientific">Novosphingobium jiangmenense</name>
    <dbReference type="NCBI Taxonomy" id="2791981"/>
    <lineage>
        <taxon>Bacteria</taxon>
        <taxon>Pseudomonadati</taxon>
        <taxon>Pseudomonadota</taxon>
        <taxon>Alphaproteobacteria</taxon>
        <taxon>Sphingomonadales</taxon>
        <taxon>Sphingomonadaceae</taxon>
        <taxon>Novosphingobium</taxon>
    </lineage>
</organism>
<dbReference type="InterPro" id="IPR001424">
    <property type="entry name" value="SOD_Cu_Zn_dom"/>
</dbReference>
<dbReference type="Pfam" id="PF00080">
    <property type="entry name" value="Sod_Cu"/>
    <property type="match status" value="1"/>
</dbReference>
<evidence type="ECO:0000259" key="3">
    <source>
        <dbReference type="Pfam" id="PF00080"/>
    </source>
</evidence>
<evidence type="ECO:0000313" key="5">
    <source>
        <dbReference type="Proteomes" id="UP000600799"/>
    </source>
</evidence>